<dbReference type="RefSeq" id="XP_016632800.1">
    <property type="nucleotide sequence ID" value="XM_016776481.1"/>
</dbReference>
<proteinExistence type="predicted"/>
<name>A0A0D2JYQ7_9EURO</name>
<reference evidence="1 2" key="1">
    <citation type="submission" date="2015-01" db="EMBL/GenBank/DDBJ databases">
        <title>The Genome Sequence of Fonsecaea multimorphosa CBS 102226.</title>
        <authorList>
            <consortium name="The Broad Institute Genomics Platform"/>
            <person name="Cuomo C."/>
            <person name="de Hoog S."/>
            <person name="Gorbushina A."/>
            <person name="Stielow B."/>
            <person name="Teixiera M."/>
            <person name="Abouelleil A."/>
            <person name="Chapman S.B."/>
            <person name="Priest M."/>
            <person name="Young S.K."/>
            <person name="Wortman J."/>
            <person name="Nusbaum C."/>
            <person name="Birren B."/>
        </authorList>
    </citation>
    <scope>NUCLEOTIDE SEQUENCE [LARGE SCALE GENOMIC DNA]</scope>
    <source>
        <strain evidence="1 2">CBS 102226</strain>
    </source>
</reference>
<dbReference type="OrthoDB" id="4510647at2759"/>
<accession>A0A0D2JYQ7</accession>
<gene>
    <name evidence="1" type="ORF">Z520_05978</name>
</gene>
<protein>
    <submittedName>
        <fullName evidence="1">Uncharacterized protein</fullName>
    </submittedName>
</protein>
<organism evidence="1 2">
    <name type="scientific">Fonsecaea multimorphosa CBS 102226</name>
    <dbReference type="NCBI Taxonomy" id="1442371"/>
    <lineage>
        <taxon>Eukaryota</taxon>
        <taxon>Fungi</taxon>
        <taxon>Dikarya</taxon>
        <taxon>Ascomycota</taxon>
        <taxon>Pezizomycotina</taxon>
        <taxon>Eurotiomycetes</taxon>
        <taxon>Chaetothyriomycetidae</taxon>
        <taxon>Chaetothyriales</taxon>
        <taxon>Herpotrichiellaceae</taxon>
        <taxon>Fonsecaea</taxon>
    </lineage>
</organism>
<dbReference type="GeneID" id="27711724"/>
<evidence type="ECO:0000313" key="1">
    <source>
        <dbReference type="EMBL" id="KIX98677.1"/>
    </source>
</evidence>
<dbReference type="Proteomes" id="UP000053411">
    <property type="component" value="Unassembled WGS sequence"/>
</dbReference>
<dbReference type="VEuPathDB" id="FungiDB:Z520_05978"/>
<dbReference type="AlphaFoldDB" id="A0A0D2JYQ7"/>
<evidence type="ECO:0000313" key="2">
    <source>
        <dbReference type="Proteomes" id="UP000053411"/>
    </source>
</evidence>
<sequence length="111" mass="12091">MAKAFCSTSSLSLEKAGVYIGGGSFREVLTPRKKDGQTQLQRGPHPEWATVFTLDWTPEEEKRLGFANSAFALRSLRGTIYFLAYMDRANLGDLKILGLGTSSSIEGALGM</sequence>
<dbReference type="EMBL" id="KN848071">
    <property type="protein sequence ID" value="KIX98677.1"/>
    <property type="molecule type" value="Genomic_DNA"/>
</dbReference>
<keyword evidence="2" id="KW-1185">Reference proteome</keyword>